<dbReference type="OrthoDB" id="5801148at2759"/>
<proteinExistence type="predicted"/>
<evidence type="ECO:0000313" key="2">
    <source>
        <dbReference type="Proteomes" id="UP000271889"/>
    </source>
</evidence>
<dbReference type="Proteomes" id="UP000271889">
    <property type="component" value="Unassembled WGS sequence"/>
</dbReference>
<sequence length="140" mass="15778">MGPEYPMESCLTVSTRVFLQITKILKPKNVDLELVTTDIADVKSTLSRVPSTSLITSPGCELRFYNILPNPSEDNILHTVFFDFEVVKAAPLLITDAVCEITDEQLIHLRASRLYLEAHRILEKGINELILVRFLSDYAA</sequence>
<dbReference type="EMBL" id="UYRV01132109">
    <property type="protein sequence ID" value="VDN37595.1"/>
    <property type="molecule type" value="Genomic_DNA"/>
</dbReference>
<gene>
    <name evidence="1" type="ORF">CGOC_LOCUS13511</name>
</gene>
<accession>A0A3P7N592</accession>
<keyword evidence="2" id="KW-1185">Reference proteome</keyword>
<name>A0A3P7N592_CYLGO</name>
<reference evidence="1 2" key="1">
    <citation type="submission" date="2018-11" db="EMBL/GenBank/DDBJ databases">
        <authorList>
            <consortium name="Pathogen Informatics"/>
        </authorList>
    </citation>
    <scope>NUCLEOTIDE SEQUENCE [LARGE SCALE GENOMIC DNA]</scope>
</reference>
<dbReference type="AlphaFoldDB" id="A0A3P7N592"/>
<protein>
    <submittedName>
        <fullName evidence="1">Uncharacterized protein</fullName>
    </submittedName>
</protein>
<organism evidence="1 2">
    <name type="scientific">Cylicostephanus goldi</name>
    <name type="common">Nematode worm</name>
    <dbReference type="NCBI Taxonomy" id="71465"/>
    <lineage>
        <taxon>Eukaryota</taxon>
        <taxon>Metazoa</taxon>
        <taxon>Ecdysozoa</taxon>
        <taxon>Nematoda</taxon>
        <taxon>Chromadorea</taxon>
        <taxon>Rhabditida</taxon>
        <taxon>Rhabditina</taxon>
        <taxon>Rhabditomorpha</taxon>
        <taxon>Strongyloidea</taxon>
        <taxon>Strongylidae</taxon>
        <taxon>Cylicostephanus</taxon>
    </lineage>
</organism>
<evidence type="ECO:0000313" key="1">
    <source>
        <dbReference type="EMBL" id="VDN37595.1"/>
    </source>
</evidence>